<proteinExistence type="predicted"/>
<evidence type="ECO:0000259" key="7">
    <source>
        <dbReference type="PROSITE" id="PS50893"/>
    </source>
</evidence>
<dbReference type="Proteomes" id="UP000554766">
    <property type="component" value="Unassembled WGS sequence"/>
</dbReference>
<evidence type="ECO:0000256" key="1">
    <source>
        <dbReference type="ARBA" id="ARBA00022448"/>
    </source>
</evidence>
<reference evidence="8 9" key="1">
    <citation type="journal article" date="2020" name="Nat. Commun.">
        <title>The structures of two archaeal type IV pili illuminate evolutionary relationships.</title>
        <authorList>
            <person name="Wang F."/>
            <person name="Baquero D.P."/>
            <person name="Su Z."/>
            <person name="Beltran L.C."/>
            <person name="Prangishvili D."/>
            <person name="Krupovic M."/>
            <person name="Egelman E.H."/>
        </authorList>
    </citation>
    <scope>NUCLEOTIDE SEQUENCE [LARGE SCALE GENOMIC DNA]</scope>
    <source>
        <strain evidence="8 9">2GA</strain>
    </source>
</reference>
<evidence type="ECO:0000256" key="6">
    <source>
        <dbReference type="ARBA" id="ARBA00072811"/>
    </source>
</evidence>
<evidence type="ECO:0000256" key="2">
    <source>
        <dbReference type="ARBA" id="ARBA00022741"/>
    </source>
</evidence>
<dbReference type="AlphaFoldDB" id="A0A7L4P8P0"/>
<keyword evidence="2" id="KW-0547">Nucleotide-binding</keyword>
<evidence type="ECO:0000256" key="3">
    <source>
        <dbReference type="ARBA" id="ARBA00022840"/>
    </source>
</evidence>
<comment type="function">
    <text evidence="5">Probable component of a branched-chain amino-acid transport system.</text>
</comment>
<dbReference type="SUPFAM" id="SSF52540">
    <property type="entry name" value="P-loop containing nucleoside triphosphate hydrolases"/>
    <property type="match status" value="1"/>
</dbReference>
<accession>A0A7L4P8P0</accession>
<dbReference type="InterPro" id="IPR027417">
    <property type="entry name" value="P-loop_NTPase"/>
</dbReference>
<sequence length="242" mass="26816">MKLLVVENVVKKFGGLRALDGVSLEIDRGEFVAVVGPNGSGKTTLLNVINGVYKPDEGRVLFEGRDVTKLPAYKRAALGIARAFQVPRPFPDLTVLENVVVGAIFNGGYDKRRAFEAAEEALRYVKLYEKRNQLAGKLTFNELRLLELARALASNPKLLLMDEVMAGLSPTEIDEMVRLVKRLAEERGIAAISLVEHRMRAVAQLAHRVVVMHQGHVIAEGPPEKALNDPRVIEVYLGKSWR</sequence>
<keyword evidence="1" id="KW-0813">Transport</keyword>
<evidence type="ECO:0000256" key="4">
    <source>
        <dbReference type="ARBA" id="ARBA00022970"/>
    </source>
</evidence>
<dbReference type="GO" id="GO:0006865">
    <property type="term" value="P:amino acid transport"/>
    <property type="evidence" value="ECO:0007669"/>
    <property type="project" value="UniProtKB-KW"/>
</dbReference>
<dbReference type="InterPro" id="IPR003593">
    <property type="entry name" value="AAA+_ATPase"/>
</dbReference>
<dbReference type="PROSITE" id="PS50893">
    <property type="entry name" value="ABC_TRANSPORTER_2"/>
    <property type="match status" value="1"/>
</dbReference>
<dbReference type="PANTHER" id="PTHR45772">
    <property type="entry name" value="CONSERVED COMPONENT OF ABC TRANSPORTER FOR NATURAL AMINO ACIDS-RELATED"/>
    <property type="match status" value="1"/>
</dbReference>
<gene>
    <name evidence="8" type="ORF">HC235_03210</name>
</gene>
<dbReference type="Pfam" id="PF12399">
    <property type="entry name" value="BCA_ABC_TP_C"/>
    <property type="match status" value="1"/>
</dbReference>
<dbReference type="GO" id="GO:0016887">
    <property type="term" value="F:ATP hydrolysis activity"/>
    <property type="evidence" value="ECO:0007669"/>
    <property type="project" value="InterPro"/>
</dbReference>
<dbReference type="GeneID" id="5055009"/>
<keyword evidence="4" id="KW-0029">Amino-acid transport</keyword>
<dbReference type="InterPro" id="IPR032823">
    <property type="entry name" value="BCA_ABC_TP_C"/>
</dbReference>
<dbReference type="SMART" id="SM00382">
    <property type="entry name" value="AAA"/>
    <property type="match status" value="1"/>
</dbReference>
<dbReference type="OMA" id="FESHTVW"/>
<dbReference type="GO" id="GO:0005524">
    <property type="term" value="F:ATP binding"/>
    <property type="evidence" value="ECO:0007669"/>
    <property type="project" value="UniProtKB-KW"/>
</dbReference>
<dbReference type="InterPro" id="IPR051120">
    <property type="entry name" value="ABC_AA/LPS_Transport"/>
</dbReference>
<dbReference type="Gene3D" id="3.40.50.300">
    <property type="entry name" value="P-loop containing nucleotide triphosphate hydrolases"/>
    <property type="match status" value="1"/>
</dbReference>
<evidence type="ECO:0000313" key="9">
    <source>
        <dbReference type="Proteomes" id="UP000554766"/>
    </source>
</evidence>
<dbReference type="Pfam" id="PF00005">
    <property type="entry name" value="ABC_tran"/>
    <property type="match status" value="1"/>
</dbReference>
<name>A0A7L4P8P0_9CREN</name>
<keyword evidence="9" id="KW-1185">Reference proteome</keyword>
<dbReference type="PANTHER" id="PTHR45772:SF8">
    <property type="entry name" value="HIGH-AFFINITY BRANCHED-CHAIN AMINO ACID TRANSPORT ATP-BINDING PROTEIN"/>
    <property type="match status" value="1"/>
</dbReference>
<dbReference type="EMBL" id="JAAVJF010000001">
    <property type="protein sequence ID" value="NYR14984.1"/>
    <property type="molecule type" value="Genomic_DNA"/>
</dbReference>
<dbReference type="FunFam" id="3.40.50.300:FF:000421">
    <property type="entry name" value="Branched-chain amino acid ABC transporter ATP-binding protein"/>
    <property type="match status" value="1"/>
</dbReference>
<dbReference type="CDD" id="cd03219">
    <property type="entry name" value="ABC_Mj1267_LivG_branched"/>
    <property type="match status" value="1"/>
</dbReference>
<feature type="domain" description="ABC transporter" evidence="7">
    <location>
        <begin position="4"/>
        <end position="239"/>
    </location>
</feature>
<evidence type="ECO:0000256" key="5">
    <source>
        <dbReference type="ARBA" id="ARBA00056071"/>
    </source>
</evidence>
<evidence type="ECO:0000313" key="8">
    <source>
        <dbReference type="EMBL" id="NYR14984.1"/>
    </source>
</evidence>
<dbReference type="GO" id="GO:0005886">
    <property type="term" value="C:plasma membrane"/>
    <property type="evidence" value="ECO:0007669"/>
    <property type="project" value="TreeGrafter"/>
</dbReference>
<keyword evidence="3 8" id="KW-0067">ATP-binding</keyword>
<comment type="caution">
    <text evidence="8">The sequence shown here is derived from an EMBL/GenBank/DDBJ whole genome shotgun (WGS) entry which is preliminary data.</text>
</comment>
<protein>
    <recommendedName>
        <fullName evidence="6">Probable branched-chain amino acid transport ATP-binding protein LivG</fullName>
    </recommendedName>
</protein>
<organism evidence="8 9">
    <name type="scientific">Pyrobaculum arsenaticum</name>
    <dbReference type="NCBI Taxonomy" id="121277"/>
    <lineage>
        <taxon>Archaea</taxon>
        <taxon>Thermoproteota</taxon>
        <taxon>Thermoprotei</taxon>
        <taxon>Thermoproteales</taxon>
        <taxon>Thermoproteaceae</taxon>
        <taxon>Pyrobaculum</taxon>
    </lineage>
</organism>
<dbReference type="RefSeq" id="WP_011899954.1">
    <property type="nucleotide sequence ID" value="NZ_JAAVJF010000001.1"/>
</dbReference>
<dbReference type="InterPro" id="IPR003439">
    <property type="entry name" value="ABC_transporter-like_ATP-bd"/>
</dbReference>